<accession>A0A8S5TL62</accession>
<reference evidence="1" key="1">
    <citation type="journal article" date="2021" name="Proc. Natl. Acad. Sci. U.S.A.">
        <title>A Catalog of Tens of Thousands of Viruses from Human Metagenomes Reveals Hidden Associations with Chronic Diseases.</title>
        <authorList>
            <person name="Tisza M.J."/>
            <person name="Buck C.B."/>
        </authorList>
    </citation>
    <scope>NUCLEOTIDE SEQUENCE</scope>
    <source>
        <strain evidence="1">Ct9Dg3</strain>
    </source>
</reference>
<sequence>MNICHVFSPFSKLVNKLINYFLNSVDTNRVLFYNQTVIK</sequence>
<name>A0A8S5TL62_9CAUD</name>
<evidence type="ECO:0000313" key="1">
    <source>
        <dbReference type="EMBL" id="DAF64054.1"/>
    </source>
</evidence>
<dbReference type="EMBL" id="BK032848">
    <property type="protein sequence ID" value="DAF64054.1"/>
    <property type="molecule type" value="Genomic_DNA"/>
</dbReference>
<organism evidence="1">
    <name type="scientific">Siphoviridae sp. ct9Dg3</name>
    <dbReference type="NCBI Taxonomy" id="2827792"/>
    <lineage>
        <taxon>Viruses</taxon>
        <taxon>Duplodnaviria</taxon>
        <taxon>Heunggongvirae</taxon>
        <taxon>Uroviricota</taxon>
        <taxon>Caudoviricetes</taxon>
    </lineage>
</organism>
<protein>
    <submittedName>
        <fullName evidence="1">Uncharacterized protein</fullName>
    </submittedName>
</protein>
<proteinExistence type="predicted"/>